<gene>
    <name evidence="1" type="ORF">GLOIN_2v1481437</name>
</gene>
<accession>A0A2P4PQG1</accession>
<dbReference type="EMBL" id="AUPC02000168">
    <property type="protein sequence ID" value="POG67613.1"/>
    <property type="molecule type" value="Genomic_DNA"/>
</dbReference>
<organism evidence="1 2">
    <name type="scientific">Rhizophagus irregularis (strain DAOM 181602 / DAOM 197198 / MUCL 43194)</name>
    <name type="common">Arbuscular mycorrhizal fungus</name>
    <name type="synonym">Glomus intraradices</name>
    <dbReference type="NCBI Taxonomy" id="747089"/>
    <lineage>
        <taxon>Eukaryota</taxon>
        <taxon>Fungi</taxon>
        <taxon>Fungi incertae sedis</taxon>
        <taxon>Mucoromycota</taxon>
        <taxon>Glomeromycotina</taxon>
        <taxon>Glomeromycetes</taxon>
        <taxon>Glomerales</taxon>
        <taxon>Glomeraceae</taxon>
        <taxon>Rhizophagus</taxon>
    </lineage>
</organism>
<name>A0A2P4PQG1_RHIID</name>
<reference evidence="1 2" key="2">
    <citation type="journal article" date="2018" name="New Phytol.">
        <title>High intraspecific genome diversity in the model arbuscular mycorrhizal symbiont Rhizophagus irregularis.</title>
        <authorList>
            <person name="Chen E.C.H."/>
            <person name="Morin E."/>
            <person name="Beaudet D."/>
            <person name="Noel J."/>
            <person name="Yildirir G."/>
            <person name="Ndikumana S."/>
            <person name="Charron P."/>
            <person name="St-Onge C."/>
            <person name="Giorgi J."/>
            <person name="Kruger M."/>
            <person name="Marton T."/>
            <person name="Ropars J."/>
            <person name="Grigoriev I.V."/>
            <person name="Hainaut M."/>
            <person name="Henrissat B."/>
            <person name="Roux C."/>
            <person name="Martin F."/>
            <person name="Corradi N."/>
        </authorList>
    </citation>
    <scope>NUCLEOTIDE SEQUENCE [LARGE SCALE GENOMIC DNA]</scope>
    <source>
        <strain evidence="1 2">DAOM 197198</strain>
    </source>
</reference>
<dbReference type="Proteomes" id="UP000018888">
    <property type="component" value="Unassembled WGS sequence"/>
</dbReference>
<reference evidence="1 2" key="1">
    <citation type="journal article" date="2013" name="Proc. Natl. Acad. Sci. U.S.A.">
        <title>Genome of an arbuscular mycorrhizal fungus provides insight into the oldest plant symbiosis.</title>
        <authorList>
            <person name="Tisserant E."/>
            <person name="Malbreil M."/>
            <person name="Kuo A."/>
            <person name="Kohler A."/>
            <person name="Symeonidi A."/>
            <person name="Balestrini R."/>
            <person name="Charron P."/>
            <person name="Duensing N."/>
            <person name="Frei Dit Frey N."/>
            <person name="Gianinazzi-Pearson V."/>
            <person name="Gilbert L.B."/>
            <person name="Handa Y."/>
            <person name="Herr J.R."/>
            <person name="Hijri M."/>
            <person name="Koul R."/>
            <person name="Kawaguchi M."/>
            <person name="Krajinski F."/>
            <person name="Lammers P.J."/>
            <person name="Masclaux F.G."/>
            <person name="Murat C."/>
            <person name="Morin E."/>
            <person name="Ndikumana S."/>
            <person name="Pagni M."/>
            <person name="Petitpierre D."/>
            <person name="Requena N."/>
            <person name="Rosikiewicz P."/>
            <person name="Riley R."/>
            <person name="Saito K."/>
            <person name="San Clemente H."/>
            <person name="Shapiro H."/>
            <person name="van Tuinen D."/>
            <person name="Becard G."/>
            <person name="Bonfante P."/>
            <person name="Paszkowski U."/>
            <person name="Shachar-Hill Y.Y."/>
            <person name="Tuskan G.A."/>
            <person name="Young P.W."/>
            <person name="Sanders I.R."/>
            <person name="Henrissat B."/>
            <person name="Rensing S.A."/>
            <person name="Grigoriev I.V."/>
            <person name="Corradi N."/>
            <person name="Roux C."/>
            <person name="Martin F."/>
        </authorList>
    </citation>
    <scope>NUCLEOTIDE SEQUENCE [LARGE SCALE GENOMIC DNA]</scope>
    <source>
        <strain evidence="1 2">DAOM 197198</strain>
    </source>
</reference>
<evidence type="ECO:0000313" key="1">
    <source>
        <dbReference type="EMBL" id="POG67613.1"/>
    </source>
</evidence>
<sequence length="178" mass="20786">MKRNSGIAWAPPILLPVSLSENSSSSHYSLLRTHILILSNINYMPHISKHRYRCLEDIPAHIFSFLVSDWNRKSNLFKIFLIDDQPDFESVSNFSKNNQHLAGMKNYFGVRIWVMDFVRSWLESDPYGGLTYRSYIEKILSLMLNWGDKNNRTPKLKYRTSNVEVGVKEKITHHIKLG</sequence>
<comment type="caution">
    <text evidence="1">The sequence shown here is derived from an EMBL/GenBank/DDBJ whole genome shotgun (WGS) entry which is preliminary data.</text>
</comment>
<keyword evidence="2" id="KW-1185">Reference proteome</keyword>
<dbReference type="AlphaFoldDB" id="A0A2P4PQG1"/>
<protein>
    <submittedName>
        <fullName evidence="1">Uncharacterized protein</fullName>
    </submittedName>
</protein>
<evidence type="ECO:0000313" key="2">
    <source>
        <dbReference type="Proteomes" id="UP000018888"/>
    </source>
</evidence>
<proteinExistence type="predicted"/>